<accession>A0A521C5V9</accession>
<dbReference type="InterPro" id="IPR014756">
    <property type="entry name" value="Ig_E-set"/>
</dbReference>
<dbReference type="OrthoDB" id="1313924at2"/>
<gene>
    <name evidence="3" type="ORF">GJU42_00035</name>
    <name evidence="4" type="ORF">SAMN06265349_102237</name>
</gene>
<keyword evidence="1" id="KW-0732">Signal</keyword>
<organism evidence="4 5">
    <name type="scientific">Flavobacterium resistens</name>
    <dbReference type="NCBI Taxonomy" id="443612"/>
    <lineage>
        <taxon>Bacteria</taxon>
        <taxon>Pseudomonadati</taxon>
        <taxon>Bacteroidota</taxon>
        <taxon>Flavobacteriia</taxon>
        <taxon>Flavobacteriales</taxon>
        <taxon>Flavobacteriaceae</taxon>
        <taxon>Flavobacterium</taxon>
    </lineage>
</organism>
<feature type="signal peptide" evidence="1">
    <location>
        <begin position="1"/>
        <end position="22"/>
    </location>
</feature>
<dbReference type="SUPFAM" id="SSF81296">
    <property type="entry name" value="E set domains"/>
    <property type="match status" value="1"/>
</dbReference>
<proteinExistence type="predicted"/>
<dbReference type="Pfam" id="PF01833">
    <property type="entry name" value="TIG"/>
    <property type="match status" value="1"/>
</dbReference>
<dbReference type="InterPro" id="IPR002909">
    <property type="entry name" value="IPT_dom"/>
</dbReference>
<feature type="chain" id="PRO_5043205601" description="IPT/TIG domain-containing protein" evidence="1">
    <location>
        <begin position="23"/>
        <end position="427"/>
    </location>
</feature>
<sequence length="427" mass="47532">MKRKLLLITILLVGGLFVSCSSDESGEKKTETPVIITPSPITITSTSTEFLFAGEDLELTGSNFVNKDYPTKIFINEVEVTPKEITNTKIVLAGPNVKSGVNILKIQIQNISSSPLNFNAIAKGWNKINALGTLNIYRSTVLENSKTIFSLLDSGIPKKIEAKSTGYTQTTISSSSFEEFQMIDDKTGILVSTPNASFTDNAFETTTKITTEYRFTRSDLSIGFLENNNCILNTMVGGQVYTKDNGKTFIKNEPPAWAIDSKSDKVKLHVKAFGKSTSNGKFYQLGLIYDSNYNYDKNAVLESPTGYSDWTIKDTISKINKNILPLYKFKNINQILSINENDHTLVQSTDMLKSWTVVKTNVTSVFLRTETEWYIQSGDKLLVTKNSGASWELELELPADSYILDISFSKSKILISGFKGLQYLKIE</sequence>
<evidence type="ECO:0000313" key="5">
    <source>
        <dbReference type="Proteomes" id="UP000317289"/>
    </source>
</evidence>
<dbReference type="Proteomes" id="UP000317289">
    <property type="component" value="Unassembled WGS sequence"/>
</dbReference>
<evidence type="ECO:0000259" key="2">
    <source>
        <dbReference type="Pfam" id="PF01833"/>
    </source>
</evidence>
<dbReference type="Gene3D" id="2.60.40.10">
    <property type="entry name" value="Immunoglobulins"/>
    <property type="match status" value="1"/>
</dbReference>
<dbReference type="SUPFAM" id="SSF110296">
    <property type="entry name" value="Oligoxyloglucan reducing end-specific cellobiohydrolase"/>
    <property type="match status" value="1"/>
</dbReference>
<dbReference type="EMBL" id="FXTA01000002">
    <property type="protein sequence ID" value="SMO54836.1"/>
    <property type="molecule type" value="Genomic_DNA"/>
</dbReference>
<keyword evidence="6" id="KW-1185">Reference proteome</keyword>
<evidence type="ECO:0000313" key="3">
    <source>
        <dbReference type="EMBL" id="MRX66345.1"/>
    </source>
</evidence>
<feature type="domain" description="IPT/TIG" evidence="2">
    <location>
        <begin position="42"/>
        <end position="118"/>
    </location>
</feature>
<reference evidence="4 5" key="1">
    <citation type="submission" date="2017-05" db="EMBL/GenBank/DDBJ databases">
        <authorList>
            <person name="Varghese N."/>
            <person name="Submissions S."/>
        </authorList>
    </citation>
    <scope>NUCLEOTIDE SEQUENCE [LARGE SCALE GENOMIC DNA]</scope>
    <source>
        <strain evidence="4 5">DSM 19382</strain>
    </source>
</reference>
<name>A0A521C5V9_9FLAO</name>
<dbReference type="EMBL" id="WKKG01000001">
    <property type="protein sequence ID" value="MRX66345.1"/>
    <property type="molecule type" value="Genomic_DNA"/>
</dbReference>
<dbReference type="AlphaFoldDB" id="A0A521C5V9"/>
<evidence type="ECO:0000256" key="1">
    <source>
        <dbReference type="SAM" id="SignalP"/>
    </source>
</evidence>
<protein>
    <recommendedName>
        <fullName evidence="2">IPT/TIG domain-containing protein</fullName>
    </recommendedName>
</protein>
<dbReference type="Proteomes" id="UP000468990">
    <property type="component" value="Unassembled WGS sequence"/>
</dbReference>
<evidence type="ECO:0000313" key="6">
    <source>
        <dbReference type="Proteomes" id="UP000468990"/>
    </source>
</evidence>
<dbReference type="RefSeq" id="WP_142450026.1">
    <property type="nucleotide sequence ID" value="NZ_FXTA01000002.1"/>
</dbReference>
<dbReference type="InterPro" id="IPR013783">
    <property type="entry name" value="Ig-like_fold"/>
</dbReference>
<dbReference type="PROSITE" id="PS51257">
    <property type="entry name" value="PROKAR_LIPOPROTEIN"/>
    <property type="match status" value="1"/>
</dbReference>
<reference evidence="3 6" key="2">
    <citation type="submission" date="2019-11" db="EMBL/GenBank/DDBJ databases">
        <title>Flavobacterium resistens genome.</title>
        <authorList>
            <person name="Wilson V.M."/>
            <person name="Newman J.D."/>
        </authorList>
    </citation>
    <scope>NUCLEOTIDE SEQUENCE [LARGE SCALE GENOMIC DNA]</scope>
    <source>
        <strain evidence="3 6">DSM 19382</strain>
    </source>
</reference>
<evidence type="ECO:0000313" key="4">
    <source>
        <dbReference type="EMBL" id="SMO54836.1"/>
    </source>
</evidence>